<keyword evidence="3" id="KW-1185">Reference proteome</keyword>
<reference evidence="2 3" key="1">
    <citation type="submission" date="2009-11" db="EMBL/GenBank/DDBJ databases">
        <title>Annotation of Allomyces macrogynus ATCC 38327.</title>
        <authorList>
            <consortium name="The Broad Institute Genome Sequencing Platform"/>
            <person name="Russ C."/>
            <person name="Cuomo C."/>
            <person name="Burger G."/>
            <person name="Gray M.W."/>
            <person name="Holland P.W.H."/>
            <person name="King N."/>
            <person name="Lang F.B.F."/>
            <person name="Roger A.J."/>
            <person name="Ruiz-Trillo I."/>
            <person name="Young S.K."/>
            <person name="Zeng Q."/>
            <person name="Gargeya S."/>
            <person name="Fitzgerald M."/>
            <person name="Haas B."/>
            <person name="Abouelleil A."/>
            <person name="Alvarado L."/>
            <person name="Arachchi H.M."/>
            <person name="Berlin A."/>
            <person name="Chapman S.B."/>
            <person name="Gearin G."/>
            <person name="Goldberg J."/>
            <person name="Griggs A."/>
            <person name="Gujja S."/>
            <person name="Hansen M."/>
            <person name="Heiman D."/>
            <person name="Howarth C."/>
            <person name="Larimer J."/>
            <person name="Lui A."/>
            <person name="MacDonald P.J.P."/>
            <person name="McCowen C."/>
            <person name="Montmayeur A."/>
            <person name="Murphy C."/>
            <person name="Neiman D."/>
            <person name="Pearson M."/>
            <person name="Priest M."/>
            <person name="Roberts A."/>
            <person name="Saif S."/>
            <person name="Shea T."/>
            <person name="Sisk P."/>
            <person name="Stolte C."/>
            <person name="Sykes S."/>
            <person name="Wortman J."/>
            <person name="Nusbaum C."/>
            <person name="Birren B."/>
        </authorList>
    </citation>
    <scope>NUCLEOTIDE SEQUENCE [LARGE SCALE GENOMIC DNA]</scope>
    <source>
        <strain evidence="2 3">ATCC 38327</strain>
    </source>
</reference>
<reference evidence="3" key="2">
    <citation type="submission" date="2009-11" db="EMBL/GenBank/DDBJ databases">
        <title>The Genome Sequence of Allomyces macrogynus strain ATCC 38327.</title>
        <authorList>
            <consortium name="The Broad Institute Genome Sequencing Platform"/>
            <person name="Russ C."/>
            <person name="Cuomo C."/>
            <person name="Shea T."/>
            <person name="Young S.K."/>
            <person name="Zeng Q."/>
            <person name="Koehrsen M."/>
            <person name="Haas B."/>
            <person name="Borodovsky M."/>
            <person name="Guigo R."/>
            <person name="Alvarado L."/>
            <person name="Berlin A."/>
            <person name="Borenstein D."/>
            <person name="Chen Z."/>
            <person name="Engels R."/>
            <person name="Freedman E."/>
            <person name="Gellesch M."/>
            <person name="Goldberg J."/>
            <person name="Griggs A."/>
            <person name="Gujja S."/>
            <person name="Heiman D."/>
            <person name="Hepburn T."/>
            <person name="Howarth C."/>
            <person name="Jen D."/>
            <person name="Larson L."/>
            <person name="Lewis B."/>
            <person name="Mehta T."/>
            <person name="Park D."/>
            <person name="Pearson M."/>
            <person name="Roberts A."/>
            <person name="Saif S."/>
            <person name="Shenoy N."/>
            <person name="Sisk P."/>
            <person name="Stolte C."/>
            <person name="Sykes S."/>
            <person name="Walk T."/>
            <person name="White J."/>
            <person name="Yandava C."/>
            <person name="Burger G."/>
            <person name="Gray M.W."/>
            <person name="Holland P.W.H."/>
            <person name="King N."/>
            <person name="Lang F.B.F."/>
            <person name="Roger A.J."/>
            <person name="Ruiz-Trillo I."/>
            <person name="Lander E."/>
            <person name="Nusbaum C."/>
        </authorList>
    </citation>
    <scope>NUCLEOTIDE SEQUENCE [LARGE SCALE GENOMIC DNA]</scope>
    <source>
        <strain evidence="3">ATCC 38327</strain>
    </source>
</reference>
<proteinExistence type="predicted"/>
<dbReference type="AlphaFoldDB" id="A0A0L0TF25"/>
<dbReference type="EMBL" id="GG745419">
    <property type="protein sequence ID" value="KNE73443.1"/>
    <property type="molecule type" value="Genomic_DNA"/>
</dbReference>
<protein>
    <submittedName>
        <fullName evidence="2">Uncharacterized protein</fullName>
    </submittedName>
</protein>
<keyword evidence="1" id="KW-0812">Transmembrane</keyword>
<keyword evidence="1" id="KW-0472">Membrane</keyword>
<evidence type="ECO:0000313" key="2">
    <source>
        <dbReference type="EMBL" id="KNE73443.1"/>
    </source>
</evidence>
<evidence type="ECO:0000313" key="3">
    <source>
        <dbReference type="Proteomes" id="UP000054350"/>
    </source>
</evidence>
<feature type="non-terminal residue" evidence="2">
    <location>
        <position position="244"/>
    </location>
</feature>
<sequence length="244" mass="26604">MPTLSVTAHDDKHPLAVPDTPRTGWRRILPTKRLGHIILGIVLFAIVAALAATIAIFSQIARPTVQLVSFAGVKGAYMIETNATGQPAFAWRYGNDSDVDSLIVNLSVENPNLYSINLIHPHVEVSSPVAPWVKFTGTTGILRREGFKAPDVATVSGKSTEIVKLKMEVAWNLTDESSSRILTKGLLDCNLASSFLPPRLVAQTKDPKLDSDLNVRLWVFAADGPFVSTLPIMLEPFKRPAKDL</sequence>
<name>A0A0L0TF25_ALLM3</name>
<feature type="transmembrane region" description="Helical" evidence="1">
    <location>
        <begin position="34"/>
        <end position="57"/>
    </location>
</feature>
<dbReference type="VEuPathDB" id="FungiDB:AMAG_17599"/>
<dbReference type="OrthoDB" id="5556438at2759"/>
<keyword evidence="1" id="KW-1133">Transmembrane helix</keyword>
<accession>A0A0L0TF25</accession>
<organism evidence="2 3">
    <name type="scientific">Allomyces macrogynus (strain ATCC 38327)</name>
    <name type="common">Allomyces javanicus var. macrogynus</name>
    <dbReference type="NCBI Taxonomy" id="578462"/>
    <lineage>
        <taxon>Eukaryota</taxon>
        <taxon>Fungi</taxon>
        <taxon>Fungi incertae sedis</taxon>
        <taxon>Blastocladiomycota</taxon>
        <taxon>Blastocladiomycetes</taxon>
        <taxon>Blastocladiales</taxon>
        <taxon>Blastocladiaceae</taxon>
        <taxon>Allomyces</taxon>
    </lineage>
</organism>
<evidence type="ECO:0000256" key="1">
    <source>
        <dbReference type="SAM" id="Phobius"/>
    </source>
</evidence>
<gene>
    <name evidence="2" type="ORF">AMAG_17599</name>
</gene>
<dbReference type="Proteomes" id="UP000054350">
    <property type="component" value="Unassembled WGS sequence"/>
</dbReference>